<name>A0ABQ0ETE7_APOSI</name>
<feature type="region of interest" description="Disordered" evidence="1">
    <location>
        <begin position="1"/>
        <end position="34"/>
    </location>
</feature>
<accession>A0ABQ0ETE7</accession>
<protein>
    <submittedName>
        <fullName evidence="2">Zonadhesin</fullName>
    </submittedName>
</protein>
<organism evidence="2 3">
    <name type="scientific">Apodemus speciosus</name>
    <name type="common">Large Japanese field mouse</name>
    <dbReference type="NCBI Taxonomy" id="105296"/>
    <lineage>
        <taxon>Eukaryota</taxon>
        <taxon>Metazoa</taxon>
        <taxon>Chordata</taxon>
        <taxon>Craniata</taxon>
        <taxon>Vertebrata</taxon>
        <taxon>Euteleostomi</taxon>
        <taxon>Mammalia</taxon>
        <taxon>Eutheria</taxon>
        <taxon>Euarchontoglires</taxon>
        <taxon>Glires</taxon>
        <taxon>Rodentia</taxon>
        <taxon>Myomorpha</taxon>
        <taxon>Muroidea</taxon>
        <taxon>Muridae</taxon>
        <taxon>Murinae</taxon>
        <taxon>Apodemus</taxon>
    </lineage>
</organism>
<sequence>MCNIRKHSLFSGHPGPDWQPVSVNYTGQGQIQSR</sequence>
<evidence type="ECO:0000313" key="3">
    <source>
        <dbReference type="Proteomes" id="UP001623349"/>
    </source>
</evidence>
<proteinExistence type="predicted"/>
<keyword evidence="3" id="KW-1185">Reference proteome</keyword>
<feature type="compositionally biased region" description="Polar residues" evidence="1">
    <location>
        <begin position="21"/>
        <end position="34"/>
    </location>
</feature>
<comment type="caution">
    <text evidence="2">The sequence shown here is derived from an EMBL/GenBank/DDBJ whole genome shotgun (WGS) entry which is preliminary data.</text>
</comment>
<evidence type="ECO:0000313" key="2">
    <source>
        <dbReference type="EMBL" id="GAB1290328.1"/>
    </source>
</evidence>
<reference evidence="2 3" key="1">
    <citation type="submission" date="2024-08" db="EMBL/GenBank/DDBJ databases">
        <title>The draft genome of Apodemus speciosus.</title>
        <authorList>
            <person name="Nabeshima K."/>
            <person name="Suzuki S."/>
            <person name="Onuma M."/>
        </authorList>
    </citation>
    <scope>NUCLEOTIDE SEQUENCE [LARGE SCALE GENOMIC DNA]</scope>
    <source>
        <strain evidence="2">IB14-021</strain>
    </source>
</reference>
<gene>
    <name evidence="2" type="ORF">APTSU1_000555800</name>
</gene>
<dbReference type="Proteomes" id="UP001623349">
    <property type="component" value="Unassembled WGS sequence"/>
</dbReference>
<evidence type="ECO:0000256" key="1">
    <source>
        <dbReference type="SAM" id="MobiDB-lite"/>
    </source>
</evidence>
<dbReference type="EMBL" id="BAAFST010000005">
    <property type="protein sequence ID" value="GAB1290328.1"/>
    <property type="molecule type" value="Genomic_DNA"/>
</dbReference>